<dbReference type="GO" id="GO:0022857">
    <property type="term" value="F:transmembrane transporter activity"/>
    <property type="evidence" value="ECO:0007669"/>
    <property type="project" value="InterPro"/>
</dbReference>
<dbReference type="AlphaFoldDB" id="A0A110A706"/>
<dbReference type="Proteomes" id="UP000184204">
    <property type="component" value="Unassembled WGS sequence"/>
</dbReference>
<keyword evidence="1" id="KW-1133">Transmembrane helix</keyword>
<evidence type="ECO:0000313" key="3">
    <source>
        <dbReference type="EMBL" id="SHE42581.1"/>
    </source>
</evidence>
<feature type="transmembrane region" description="Helical" evidence="1">
    <location>
        <begin position="6"/>
        <end position="25"/>
    </location>
</feature>
<dbReference type="OrthoDB" id="9815422at2"/>
<protein>
    <recommendedName>
        <fullName evidence="6">ECF transporter S component</fullName>
    </recommendedName>
</protein>
<dbReference type="Pfam" id="PF12822">
    <property type="entry name" value="ECF_trnsprt"/>
    <property type="match status" value="1"/>
</dbReference>
<reference evidence="5" key="4">
    <citation type="submission" date="2016-11" db="EMBL/GenBank/DDBJ databases">
        <authorList>
            <person name="Jaros S."/>
            <person name="Januszkiewicz K."/>
            <person name="Wedrychowicz H."/>
        </authorList>
    </citation>
    <scope>NUCLEOTIDE SEQUENCE [LARGE SCALE GENOMIC DNA]</scope>
    <source>
        <strain evidence="5">DSM 1682</strain>
    </source>
</reference>
<accession>A0A110A706</accession>
<gene>
    <name evidence="2" type="ORF">CPRO_08220</name>
    <name evidence="3" type="ORF">SAMN02745151_00660</name>
</gene>
<dbReference type="RefSeq" id="WP_066048089.1">
    <property type="nucleotide sequence ID" value="NZ_CP014223.1"/>
</dbReference>
<dbReference type="Proteomes" id="UP000068026">
    <property type="component" value="Chromosome"/>
</dbReference>
<proteinExistence type="predicted"/>
<reference evidence="4" key="2">
    <citation type="submission" date="2016-01" db="EMBL/GenBank/DDBJ databases">
        <authorList>
            <person name="Poehlein A."/>
            <person name="Schlien K."/>
            <person name="Gottschalk G."/>
            <person name="Buckel W."/>
            <person name="Daniel R."/>
        </authorList>
    </citation>
    <scope>NUCLEOTIDE SEQUENCE [LARGE SCALE GENOMIC DNA]</scope>
    <source>
        <strain evidence="4">X2</strain>
    </source>
</reference>
<evidence type="ECO:0000313" key="5">
    <source>
        <dbReference type="Proteomes" id="UP000184204"/>
    </source>
</evidence>
<evidence type="ECO:0000256" key="1">
    <source>
        <dbReference type="SAM" id="Phobius"/>
    </source>
</evidence>
<dbReference type="EMBL" id="CP014223">
    <property type="protein sequence ID" value="AMJ40422.1"/>
    <property type="molecule type" value="Genomic_DNA"/>
</dbReference>
<evidence type="ECO:0000313" key="2">
    <source>
        <dbReference type="EMBL" id="AMJ40422.1"/>
    </source>
</evidence>
<dbReference type="KEGG" id="cpro:CPRO_08220"/>
<name>A0A110A706_ANAPI</name>
<keyword evidence="4" id="KW-1185">Reference proteome</keyword>
<organism evidence="3 5">
    <name type="scientific">Anaerotignum propionicum DSM 1682</name>
    <dbReference type="NCBI Taxonomy" id="991789"/>
    <lineage>
        <taxon>Bacteria</taxon>
        <taxon>Bacillati</taxon>
        <taxon>Bacillota</taxon>
        <taxon>Clostridia</taxon>
        <taxon>Lachnospirales</taxon>
        <taxon>Anaerotignaceae</taxon>
        <taxon>Anaerotignum</taxon>
    </lineage>
</organism>
<feature type="transmembrane region" description="Helical" evidence="1">
    <location>
        <begin position="37"/>
        <end position="63"/>
    </location>
</feature>
<evidence type="ECO:0008006" key="6">
    <source>
        <dbReference type="Google" id="ProtNLM"/>
    </source>
</evidence>
<dbReference type="EMBL" id="FQUA01000002">
    <property type="protein sequence ID" value="SHE42581.1"/>
    <property type="molecule type" value="Genomic_DNA"/>
</dbReference>
<dbReference type="Gene3D" id="1.10.1760.20">
    <property type="match status" value="1"/>
</dbReference>
<feature type="transmembrane region" description="Helical" evidence="1">
    <location>
        <begin position="69"/>
        <end position="90"/>
    </location>
</feature>
<evidence type="ECO:0000313" key="4">
    <source>
        <dbReference type="Proteomes" id="UP000068026"/>
    </source>
</evidence>
<feature type="transmembrane region" description="Helical" evidence="1">
    <location>
        <begin position="142"/>
        <end position="160"/>
    </location>
</feature>
<feature type="transmembrane region" description="Helical" evidence="1">
    <location>
        <begin position="102"/>
        <end position="122"/>
    </location>
</feature>
<reference evidence="3" key="3">
    <citation type="submission" date="2016-11" db="EMBL/GenBank/DDBJ databases">
        <authorList>
            <person name="Varghese N."/>
            <person name="Submissions S."/>
        </authorList>
    </citation>
    <scope>NUCLEOTIDE SEQUENCE</scope>
    <source>
        <strain evidence="3">DSM 1682</strain>
    </source>
</reference>
<sequence length="171" mass="18457">MKTKQLVLTAVLLAMCIVFQSMKGISVYLTGSAVNTILVMATLAVGTSSGIFIAVMSPIIAYFMGFTPIMQLVPLMIFVVMIGNLTLVLLAGRGRKEKLPAWLALGAILKAAVLWLLVWYAVLPFFGGAIPEKMVGVVKTTFSMTQFITAAIGCAIAFVIHTRVKHLYVTE</sequence>
<reference evidence="2 4" key="1">
    <citation type="journal article" date="2016" name="Genome Announc.">
        <title>Complete Genome Sequence of the Amino Acid-Fermenting Clostridium propionicum X2 (DSM 1682).</title>
        <authorList>
            <person name="Poehlein A."/>
            <person name="Schlien K."/>
            <person name="Chowdhury N.P."/>
            <person name="Gottschalk G."/>
            <person name="Buckel W."/>
            <person name="Daniel R."/>
        </authorList>
    </citation>
    <scope>NUCLEOTIDE SEQUENCE [LARGE SCALE GENOMIC DNA]</scope>
    <source>
        <strain evidence="2 4">X2</strain>
    </source>
</reference>
<keyword evidence="1" id="KW-0812">Transmembrane</keyword>
<dbReference type="InterPro" id="IPR024529">
    <property type="entry name" value="ECF_trnsprt_substrate-spec"/>
</dbReference>
<keyword evidence="1" id="KW-0472">Membrane</keyword>